<dbReference type="InterPro" id="IPR004550">
    <property type="entry name" value="AsnASE_II"/>
</dbReference>
<sequence length="326" mass="33336">MPNLLLVATGGTIAGSAAESTDTSRYRAGALSADTLLAALPEAAALGHISAEQVFALDSKDMQPQHWLTLATLLRDRIAKPEIDGIVITHGTDTLEETAFFLHLTLPRDKPVVLTAAMRPATARSADGPMNLLQAFACAGMPAAARLGPLVVAGDRIWRARDCTKRHTHAPDALGGIDAGPVGIALGTQIRLDASSENAAPGFTAALPDSLPRVDVLLGYAGAPADQIEASLAHGAAGLVLALAGHGSVPETWLPAIAAATARGIPVVRASRVASGGVMPQGNFDDAEHGTLACGRLTPWQARVTLMLALAGGADHAAQQAALLNA</sequence>
<feature type="active site" evidence="5">
    <location>
        <position position="12"/>
    </location>
</feature>
<dbReference type="CDD" id="cd08964">
    <property type="entry name" value="L-asparaginase_II"/>
    <property type="match status" value="1"/>
</dbReference>
<dbReference type="PIRSF" id="PIRSF001220">
    <property type="entry name" value="L-ASNase_gatD"/>
    <property type="match status" value="1"/>
</dbReference>
<dbReference type="InterPro" id="IPR037152">
    <property type="entry name" value="L-asparaginase_N_sf"/>
</dbReference>
<keyword evidence="10" id="KW-1185">Reference proteome</keyword>
<dbReference type="InterPro" id="IPR036152">
    <property type="entry name" value="Asp/glu_Ase-like_sf"/>
</dbReference>
<feature type="active site" description="O-isoaspartyl threonine intermediate" evidence="3">
    <location>
        <position position="12"/>
    </location>
</feature>
<keyword evidence="2 9" id="KW-0378">Hydrolase</keyword>
<dbReference type="InterPro" id="IPR006034">
    <property type="entry name" value="Asparaginase/glutaminase-like"/>
</dbReference>
<reference evidence="9 10" key="1">
    <citation type="submission" date="2020-08" db="EMBL/GenBank/DDBJ databases">
        <title>Genomic Encyclopedia of Type Strains, Phase IV (KMG-IV): sequencing the most valuable type-strain genomes for metagenomic binning, comparative biology and taxonomic classification.</title>
        <authorList>
            <person name="Goeker M."/>
        </authorList>
    </citation>
    <scope>NUCLEOTIDE SEQUENCE [LARGE SCALE GENOMIC DNA]</scope>
    <source>
        <strain evidence="9 10">DSM 106739</strain>
    </source>
</reference>
<dbReference type="SFLD" id="SFLDS00057">
    <property type="entry name" value="Glutaminase/Asparaginase"/>
    <property type="match status" value="1"/>
</dbReference>
<evidence type="ECO:0000256" key="3">
    <source>
        <dbReference type="PIRSR" id="PIRSR001220-1"/>
    </source>
</evidence>
<dbReference type="Proteomes" id="UP000561045">
    <property type="component" value="Unassembled WGS sequence"/>
</dbReference>
<feature type="binding site" evidence="4">
    <location>
        <begin position="92"/>
        <end position="93"/>
    </location>
    <ligand>
        <name>substrate</name>
    </ligand>
</feature>
<evidence type="ECO:0000256" key="1">
    <source>
        <dbReference type="ARBA" id="ARBA00010518"/>
    </source>
</evidence>
<evidence type="ECO:0000256" key="4">
    <source>
        <dbReference type="PIRSR" id="PIRSR001220-2"/>
    </source>
</evidence>
<dbReference type="EMBL" id="JACIET010000002">
    <property type="protein sequence ID" value="MBB4014452.1"/>
    <property type="molecule type" value="Genomic_DNA"/>
</dbReference>
<dbReference type="SUPFAM" id="SSF53774">
    <property type="entry name" value="Glutaminase/Asparaginase"/>
    <property type="match status" value="1"/>
</dbReference>
<dbReference type="InterPro" id="IPR040919">
    <property type="entry name" value="Asparaginase_C"/>
</dbReference>
<dbReference type="PROSITE" id="PS00917">
    <property type="entry name" value="ASN_GLN_ASE_2"/>
    <property type="match status" value="1"/>
</dbReference>
<feature type="domain" description="Asparaginase/glutaminase C-terminal" evidence="8">
    <location>
        <begin position="213"/>
        <end position="321"/>
    </location>
</feature>
<dbReference type="SMART" id="SM00870">
    <property type="entry name" value="Asparaginase"/>
    <property type="match status" value="1"/>
</dbReference>
<evidence type="ECO:0000259" key="8">
    <source>
        <dbReference type="Pfam" id="PF17763"/>
    </source>
</evidence>
<feature type="active site" evidence="6">
    <location>
        <position position="92"/>
    </location>
</feature>
<evidence type="ECO:0000256" key="2">
    <source>
        <dbReference type="ARBA" id="ARBA00022801"/>
    </source>
</evidence>
<dbReference type="Pfam" id="PF00710">
    <property type="entry name" value="Asparaginase"/>
    <property type="match status" value="1"/>
</dbReference>
<dbReference type="GO" id="GO:0006528">
    <property type="term" value="P:asparagine metabolic process"/>
    <property type="evidence" value="ECO:0007669"/>
    <property type="project" value="InterPro"/>
</dbReference>
<dbReference type="Gene3D" id="3.40.50.40">
    <property type="match status" value="1"/>
</dbReference>
<dbReference type="Pfam" id="PF17763">
    <property type="entry name" value="Asparaginase_C"/>
    <property type="match status" value="1"/>
</dbReference>
<dbReference type="PIRSF" id="PIRSF500176">
    <property type="entry name" value="L_ASNase"/>
    <property type="match status" value="1"/>
</dbReference>
<gene>
    <name evidence="9" type="ORF">GGR36_003798</name>
</gene>
<dbReference type="PRINTS" id="PR00139">
    <property type="entry name" value="ASNGLNASE"/>
</dbReference>
<dbReference type="InterPro" id="IPR027475">
    <property type="entry name" value="Asparaginase/glutaminase_AS2"/>
</dbReference>
<evidence type="ECO:0000256" key="5">
    <source>
        <dbReference type="PROSITE-ProRule" id="PRU10099"/>
    </source>
</evidence>
<dbReference type="RefSeq" id="WP_183636563.1">
    <property type="nucleotide sequence ID" value="NZ_BAABLE010000009.1"/>
</dbReference>
<evidence type="ECO:0000256" key="6">
    <source>
        <dbReference type="PROSITE-ProRule" id="PRU10100"/>
    </source>
</evidence>
<proteinExistence type="inferred from homology"/>
<name>A0A840BS08_9RHOO</name>
<dbReference type="PANTHER" id="PTHR11707">
    <property type="entry name" value="L-ASPARAGINASE"/>
    <property type="match status" value="1"/>
</dbReference>
<evidence type="ECO:0000313" key="10">
    <source>
        <dbReference type="Proteomes" id="UP000561045"/>
    </source>
</evidence>
<evidence type="ECO:0000259" key="7">
    <source>
        <dbReference type="Pfam" id="PF00710"/>
    </source>
</evidence>
<dbReference type="PANTHER" id="PTHR11707:SF28">
    <property type="entry name" value="60 KDA LYSOPHOSPHOLIPASE"/>
    <property type="match status" value="1"/>
</dbReference>
<protein>
    <submittedName>
        <fullName evidence="9">L-asparaginase</fullName>
        <ecNumber evidence="9">3.5.1.1</ecNumber>
    </submittedName>
</protein>
<dbReference type="PROSITE" id="PS00144">
    <property type="entry name" value="ASN_GLN_ASE_1"/>
    <property type="match status" value="1"/>
</dbReference>
<evidence type="ECO:0000313" key="9">
    <source>
        <dbReference type="EMBL" id="MBB4014452.1"/>
    </source>
</evidence>
<dbReference type="InterPro" id="IPR020827">
    <property type="entry name" value="Asparaginase/glutaminase_AS1"/>
</dbReference>
<dbReference type="FunFam" id="3.40.50.1170:FF:000001">
    <property type="entry name" value="L-asparaginase 2"/>
    <property type="match status" value="1"/>
</dbReference>
<accession>A0A840BS08</accession>
<dbReference type="GO" id="GO:0004067">
    <property type="term" value="F:asparaginase activity"/>
    <property type="evidence" value="ECO:0007669"/>
    <property type="project" value="UniProtKB-UniRule"/>
</dbReference>
<organism evidence="9 10">
    <name type="scientific">Niveibacterium umoris</name>
    <dbReference type="NCBI Taxonomy" id="1193620"/>
    <lineage>
        <taxon>Bacteria</taxon>
        <taxon>Pseudomonadati</taxon>
        <taxon>Pseudomonadota</taxon>
        <taxon>Betaproteobacteria</taxon>
        <taxon>Rhodocyclales</taxon>
        <taxon>Rhodocyclaceae</taxon>
        <taxon>Niveibacterium</taxon>
    </lineage>
</organism>
<dbReference type="EC" id="3.5.1.1" evidence="9"/>
<dbReference type="PROSITE" id="PS51732">
    <property type="entry name" value="ASN_GLN_ASE_3"/>
    <property type="match status" value="1"/>
</dbReference>
<comment type="similarity">
    <text evidence="1">Belongs to the asparaginase 1 family.</text>
</comment>
<dbReference type="InterPro" id="IPR027473">
    <property type="entry name" value="L-asparaginase_C"/>
</dbReference>
<feature type="domain" description="L-asparaginase N-terminal" evidence="7">
    <location>
        <begin position="4"/>
        <end position="194"/>
    </location>
</feature>
<dbReference type="Gene3D" id="3.40.50.1170">
    <property type="entry name" value="L-asparaginase, N-terminal domain"/>
    <property type="match status" value="1"/>
</dbReference>
<feature type="binding site" evidence="4">
    <location>
        <position position="59"/>
    </location>
    <ligand>
        <name>substrate</name>
    </ligand>
</feature>
<comment type="caution">
    <text evidence="9">The sequence shown here is derived from an EMBL/GenBank/DDBJ whole genome shotgun (WGS) entry which is preliminary data.</text>
</comment>
<dbReference type="InterPro" id="IPR027474">
    <property type="entry name" value="L-asparaginase_N"/>
</dbReference>
<dbReference type="AlphaFoldDB" id="A0A840BS08"/>